<evidence type="ECO:0000256" key="1">
    <source>
        <dbReference type="SAM" id="MobiDB-lite"/>
    </source>
</evidence>
<feature type="region of interest" description="Disordered" evidence="1">
    <location>
        <begin position="1"/>
        <end position="25"/>
    </location>
</feature>
<protein>
    <submittedName>
        <fullName evidence="2">Uncharacterized protein</fullName>
    </submittedName>
</protein>
<evidence type="ECO:0000313" key="3">
    <source>
        <dbReference type="Proteomes" id="UP000663879"/>
    </source>
</evidence>
<feature type="compositionally biased region" description="Polar residues" evidence="1">
    <location>
        <begin position="1"/>
        <end position="16"/>
    </location>
</feature>
<sequence>MASRKALQNMNRNQNPMCHPLKNNYDNNDESSLSGSFLDQSFDEIQENEFFSSDNELEEDNNYSQDYLYPSSDISCNEFLCAISAIKLKHNLAENACPKSLHGFEKELIKSNKAKFYSHCKICNILGDACDFEKYNSKIKNCEKCLSILSTFVCFDLEEQIISILNDKSKFDQIIDTNLKSKINHPHFSLKSPIDGKIYKSSIASKFSSENVLSLVLNTDGCHLTKSNKYSLWPLLGSVLELRPSTREKFDNVIILGNLMY</sequence>
<name>A0A814GQU5_9BILA</name>
<reference evidence="2" key="1">
    <citation type="submission" date="2021-02" db="EMBL/GenBank/DDBJ databases">
        <authorList>
            <person name="Nowell W R."/>
        </authorList>
    </citation>
    <scope>NUCLEOTIDE SEQUENCE</scope>
    <source>
        <strain evidence="2">Ploen Becks lab</strain>
    </source>
</reference>
<proteinExistence type="predicted"/>
<evidence type="ECO:0000313" key="2">
    <source>
        <dbReference type="EMBL" id="CAF0999680.1"/>
    </source>
</evidence>
<dbReference type="EMBL" id="CAJNOC010003836">
    <property type="protein sequence ID" value="CAF0999680.1"/>
    <property type="molecule type" value="Genomic_DNA"/>
</dbReference>
<dbReference type="AlphaFoldDB" id="A0A814GQU5"/>
<keyword evidence="3" id="KW-1185">Reference proteome</keyword>
<organism evidence="2 3">
    <name type="scientific">Brachionus calyciflorus</name>
    <dbReference type="NCBI Taxonomy" id="104777"/>
    <lineage>
        <taxon>Eukaryota</taxon>
        <taxon>Metazoa</taxon>
        <taxon>Spiralia</taxon>
        <taxon>Gnathifera</taxon>
        <taxon>Rotifera</taxon>
        <taxon>Eurotatoria</taxon>
        <taxon>Monogononta</taxon>
        <taxon>Pseudotrocha</taxon>
        <taxon>Ploima</taxon>
        <taxon>Brachionidae</taxon>
        <taxon>Brachionus</taxon>
    </lineage>
</organism>
<gene>
    <name evidence="2" type="ORF">OXX778_LOCUS16340</name>
</gene>
<dbReference type="OrthoDB" id="3263820at2759"/>
<accession>A0A814GQU5</accession>
<comment type="caution">
    <text evidence="2">The sequence shown here is derived from an EMBL/GenBank/DDBJ whole genome shotgun (WGS) entry which is preliminary data.</text>
</comment>
<dbReference type="Proteomes" id="UP000663879">
    <property type="component" value="Unassembled WGS sequence"/>
</dbReference>